<evidence type="ECO:0000256" key="1">
    <source>
        <dbReference type="ARBA" id="ARBA00010641"/>
    </source>
</evidence>
<dbReference type="Proteomes" id="UP000652681">
    <property type="component" value="Unassembled WGS sequence"/>
</dbReference>
<feature type="domain" description="RNA polymerase sigma-70 region 2" evidence="6">
    <location>
        <begin position="13"/>
        <end position="73"/>
    </location>
</feature>
<evidence type="ECO:0000259" key="7">
    <source>
        <dbReference type="Pfam" id="PF08281"/>
    </source>
</evidence>
<dbReference type="InterPro" id="IPR014284">
    <property type="entry name" value="RNA_pol_sigma-70_dom"/>
</dbReference>
<dbReference type="GO" id="GO:0003677">
    <property type="term" value="F:DNA binding"/>
    <property type="evidence" value="ECO:0007669"/>
    <property type="project" value="UniProtKB-KW"/>
</dbReference>
<proteinExistence type="inferred from homology"/>
<evidence type="ECO:0000259" key="6">
    <source>
        <dbReference type="Pfam" id="PF04542"/>
    </source>
</evidence>
<dbReference type="InterPro" id="IPR007627">
    <property type="entry name" value="RNA_pol_sigma70_r2"/>
</dbReference>
<dbReference type="SUPFAM" id="SSF88946">
    <property type="entry name" value="Sigma2 domain of RNA polymerase sigma factors"/>
    <property type="match status" value="1"/>
</dbReference>
<dbReference type="AlphaFoldDB" id="A0A8J6U256"/>
<evidence type="ECO:0000256" key="3">
    <source>
        <dbReference type="ARBA" id="ARBA00023082"/>
    </source>
</evidence>
<organism evidence="8 9">
    <name type="scientific">Taishania pollutisoli</name>
    <dbReference type="NCBI Taxonomy" id="2766479"/>
    <lineage>
        <taxon>Bacteria</taxon>
        <taxon>Pseudomonadati</taxon>
        <taxon>Bacteroidota</taxon>
        <taxon>Flavobacteriia</taxon>
        <taxon>Flavobacteriales</taxon>
        <taxon>Crocinitomicaceae</taxon>
        <taxon>Taishania</taxon>
    </lineage>
</organism>
<dbReference type="InterPro" id="IPR039425">
    <property type="entry name" value="RNA_pol_sigma-70-like"/>
</dbReference>
<dbReference type="PANTHER" id="PTHR43133">
    <property type="entry name" value="RNA POLYMERASE ECF-TYPE SIGMA FACTO"/>
    <property type="match status" value="1"/>
</dbReference>
<gene>
    <name evidence="8" type="ORF">H9Y05_06900</name>
</gene>
<keyword evidence="3" id="KW-0731">Sigma factor</keyword>
<dbReference type="Gene3D" id="1.10.1740.10">
    <property type="match status" value="1"/>
</dbReference>
<dbReference type="Pfam" id="PF08281">
    <property type="entry name" value="Sigma70_r4_2"/>
    <property type="match status" value="1"/>
</dbReference>
<evidence type="ECO:0000256" key="2">
    <source>
        <dbReference type="ARBA" id="ARBA00023015"/>
    </source>
</evidence>
<dbReference type="SUPFAM" id="SSF88659">
    <property type="entry name" value="Sigma3 and sigma4 domains of RNA polymerase sigma factors"/>
    <property type="match status" value="1"/>
</dbReference>
<evidence type="ECO:0000256" key="4">
    <source>
        <dbReference type="ARBA" id="ARBA00023125"/>
    </source>
</evidence>
<dbReference type="InterPro" id="IPR013324">
    <property type="entry name" value="RNA_pol_sigma_r3/r4-like"/>
</dbReference>
<keyword evidence="4" id="KW-0238">DNA-binding</keyword>
<dbReference type="InterPro" id="IPR013325">
    <property type="entry name" value="RNA_pol_sigma_r2"/>
</dbReference>
<comment type="similarity">
    <text evidence="1">Belongs to the sigma-70 factor family. ECF subfamily.</text>
</comment>
<comment type="caution">
    <text evidence="8">The sequence shown here is derived from an EMBL/GenBank/DDBJ whole genome shotgun (WGS) entry which is preliminary data.</text>
</comment>
<evidence type="ECO:0000313" key="9">
    <source>
        <dbReference type="Proteomes" id="UP000652681"/>
    </source>
</evidence>
<keyword evidence="5" id="KW-0804">Transcription</keyword>
<dbReference type="PANTHER" id="PTHR43133:SF8">
    <property type="entry name" value="RNA POLYMERASE SIGMA FACTOR HI_1459-RELATED"/>
    <property type="match status" value="1"/>
</dbReference>
<accession>A0A8J6U256</accession>
<keyword evidence="2" id="KW-0805">Transcription regulation</keyword>
<dbReference type="RefSeq" id="WP_163490068.1">
    <property type="nucleotide sequence ID" value="NZ_JACVEL010000003.1"/>
</dbReference>
<sequence>MDQQTFQTTVFVHKDKLFRLAKRLLISQDEAFDAVQDVLVKLWQMKDELHRYSNIEAFAMQCIKNVCFNRLKHAEVAEQQRETVIRQKTEVFTPDNTNEVILEMINALPQKQQMVIHLRDVEEYEISEIAEIMEIEENAVRINLMRARQKLKVQLEKLFEYEQRQN</sequence>
<dbReference type="InterPro" id="IPR013249">
    <property type="entry name" value="RNA_pol_sigma70_r4_t2"/>
</dbReference>
<dbReference type="Gene3D" id="1.10.10.10">
    <property type="entry name" value="Winged helix-like DNA-binding domain superfamily/Winged helix DNA-binding domain"/>
    <property type="match status" value="1"/>
</dbReference>
<dbReference type="GO" id="GO:0006352">
    <property type="term" value="P:DNA-templated transcription initiation"/>
    <property type="evidence" value="ECO:0007669"/>
    <property type="project" value="InterPro"/>
</dbReference>
<dbReference type="Pfam" id="PF04542">
    <property type="entry name" value="Sigma70_r2"/>
    <property type="match status" value="1"/>
</dbReference>
<dbReference type="EMBL" id="JACVEL010000003">
    <property type="protein sequence ID" value="MBC9812205.1"/>
    <property type="molecule type" value="Genomic_DNA"/>
</dbReference>
<dbReference type="NCBIfam" id="TIGR02937">
    <property type="entry name" value="sigma70-ECF"/>
    <property type="match status" value="1"/>
</dbReference>
<evidence type="ECO:0000313" key="8">
    <source>
        <dbReference type="EMBL" id="MBC9812205.1"/>
    </source>
</evidence>
<feature type="domain" description="RNA polymerase sigma factor 70 region 4 type 2" evidence="7">
    <location>
        <begin position="100"/>
        <end position="151"/>
    </location>
</feature>
<protein>
    <submittedName>
        <fullName evidence="8">Sigma-70 family RNA polymerase sigma factor</fullName>
    </submittedName>
</protein>
<reference evidence="8" key="1">
    <citation type="submission" date="2020-09" db="EMBL/GenBank/DDBJ databases">
        <title>Taishania pollutisoli gen. nov., sp. nov., Isolated from Tetrabromobisphenol A-Contaminated Soil.</title>
        <authorList>
            <person name="Chen Q."/>
        </authorList>
    </citation>
    <scope>NUCLEOTIDE SEQUENCE</scope>
    <source>
        <strain evidence="8">CZZ-1</strain>
    </source>
</reference>
<keyword evidence="9" id="KW-1185">Reference proteome</keyword>
<evidence type="ECO:0000256" key="5">
    <source>
        <dbReference type="ARBA" id="ARBA00023163"/>
    </source>
</evidence>
<name>A0A8J6U256_9FLAO</name>
<dbReference type="GO" id="GO:0016987">
    <property type="term" value="F:sigma factor activity"/>
    <property type="evidence" value="ECO:0007669"/>
    <property type="project" value="UniProtKB-KW"/>
</dbReference>
<dbReference type="InterPro" id="IPR036388">
    <property type="entry name" value="WH-like_DNA-bd_sf"/>
</dbReference>